<keyword evidence="11" id="KW-1185">Reference proteome</keyword>
<dbReference type="InterPro" id="IPR014756">
    <property type="entry name" value="Ig_E-set"/>
</dbReference>
<evidence type="ECO:0000259" key="9">
    <source>
        <dbReference type="Pfam" id="PF02927"/>
    </source>
</evidence>
<sequence length="580" mass="63281">MFRPYLILVGLITGLLQVSAQQPAVLCNQIGFYPNGPKKAIVTGGKAERFYIVNLADAKEVSAGKPEGVVPSSNSSLQCQEIVFTGLTKPGHYKIVVPGIDSPAYFSVDPTIHREAAAAAVKGYYFQRVSMPLDKQYAGIWARPAGHPDTSIIIHASAATAKRPEGAVISTPGGWYDAGDYNKYIVNSGITMGTLLSAYEDFPDYFDSLSTNIPESKNGIPDLLDEVLYNLRWMLTMQDPYDGGVYNKCTNAGFDGIIMPDAANKPRYVVQKGTAATLDFAAVTAQASRVFAKYKKQLPGLSDSCLTASIKAWNWSIENPALAYNQDLMNKTFKPEISTGGYGDRSFKDEWYWAGVELYITTGKDLYAEAVKKYSDAVNVLPGWPDVGMLGSFSLIRFASKRPLGKDMSQPVHALVLRLANELTEGSKRNAFCTPMGGKKTDFIWGSNAVAANQGWLLVNAYFISGEEKYLHGALANLDYLLGRNATGYSFLTGFGKQSTKHPHHRPSMADDIDAPVPGLLAGGPNSKAIVQDKCEYRFTEAETMYTDVACSYASNEIAINWNAPFVYLAAAMEALMNKR</sequence>
<dbReference type="RefSeq" id="WP_237870733.1">
    <property type="nucleotide sequence ID" value="NZ_JAKLTR010000004.1"/>
</dbReference>
<dbReference type="GO" id="GO:0016787">
    <property type="term" value="F:hydrolase activity"/>
    <property type="evidence" value="ECO:0007669"/>
    <property type="project" value="UniProtKB-KW"/>
</dbReference>
<dbReference type="InterPro" id="IPR012341">
    <property type="entry name" value="6hp_glycosidase-like_sf"/>
</dbReference>
<evidence type="ECO:0000256" key="7">
    <source>
        <dbReference type="RuleBase" id="RU361166"/>
    </source>
</evidence>
<reference evidence="10" key="1">
    <citation type="submission" date="2022-01" db="EMBL/GenBank/DDBJ databases">
        <authorList>
            <person name="Jo J.-H."/>
            <person name="Im W.-T."/>
        </authorList>
    </citation>
    <scope>NUCLEOTIDE SEQUENCE</scope>
    <source>
        <strain evidence="10">NA20</strain>
    </source>
</reference>
<dbReference type="Gene3D" id="2.60.40.10">
    <property type="entry name" value="Immunoglobulins"/>
    <property type="match status" value="1"/>
</dbReference>
<accession>A0ABS9KPZ7</accession>
<dbReference type="InterPro" id="IPR004197">
    <property type="entry name" value="Cellulase_Ig-like"/>
</dbReference>
<evidence type="ECO:0000256" key="6">
    <source>
        <dbReference type="PROSITE-ProRule" id="PRU10060"/>
    </source>
</evidence>
<evidence type="ECO:0000256" key="2">
    <source>
        <dbReference type="ARBA" id="ARBA00022801"/>
    </source>
</evidence>
<comment type="catalytic activity">
    <reaction evidence="7">
        <text>Endohydrolysis of (1-&gt;4)-beta-D-glucosidic linkages in cellulose, lichenin and cereal beta-D-glucans.</text>
        <dbReference type="EC" id="3.2.1.4"/>
    </reaction>
</comment>
<dbReference type="EC" id="3.2.1.4" evidence="7"/>
<dbReference type="InterPro" id="IPR008928">
    <property type="entry name" value="6-hairpin_glycosidase_sf"/>
</dbReference>
<dbReference type="Proteomes" id="UP001165367">
    <property type="component" value="Unassembled WGS sequence"/>
</dbReference>
<dbReference type="InterPro" id="IPR033126">
    <property type="entry name" value="Glyco_hydro_9_Asp/Glu_AS"/>
</dbReference>
<dbReference type="EMBL" id="JAKLTR010000004">
    <property type="protein sequence ID" value="MCG2614384.1"/>
    <property type="molecule type" value="Genomic_DNA"/>
</dbReference>
<comment type="similarity">
    <text evidence="1 6 7">Belongs to the glycosyl hydrolase 9 (cellulase E) family.</text>
</comment>
<keyword evidence="4 6" id="KW-0326">Glycosidase</keyword>
<proteinExistence type="inferred from homology"/>
<evidence type="ECO:0000313" key="11">
    <source>
        <dbReference type="Proteomes" id="UP001165367"/>
    </source>
</evidence>
<feature type="active site" evidence="6">
    <location>
        <position position="548"/>
    </location>
</feature>
<dbReference type="Pfam" id="PF00759">
    <property type="entry name" value="Glyco_hydro_9"/>
    <property type="match status" value="1"/>
</dbReference>
<feature type="domain" description="Glycoside hydrolase family 9" evidence="8">
    <location>
        <begin position="115"/>
        <end position="569"/>
    </location>
</feature>
<dbReference type="InterPro" id="IPR013783">
    <property type="entry name" value="Ig-like_fold"/>
</dbReference>
<dbReference type="Gene3D" id="1.50.10.10">
    <property type="match status" value="1"/>
</dbReference>
<keyword evidence="7" id="KW-0136">Cellulose degradation</keyword>
<evidence type="ECO:0000256" key="4">
    <source>
        <dbReference type="ARBA" id="ARBA00023295"/>
    </source>
</evidence>
<dbReference type="SUPFAM" id="SSF48208">
    <property type="entry name" value="Six-hairpin glycosidases"/>
    <property type="match status" value="1"/>
</dbReference>
<gene>
    <name evidence="10" type="ORF">LZZ85_08840</name>
</gene>
<keyword evidence="5 6" id="KW-0624">Polysaccharide degradation</keyword>
<organism evidence="10 11">
    <name type="scientific">Terrimonas ginsenosidimutans</name>
    <dbReference type="NCBI Taxonomy" id="2908004"/>
    <lineage>
        <taxon>Bacteria</taxon>
        <taxon>Pseudomonadati</taxon>
        <taxon>Bacteroidota</taxon>
        <taxon>Chitinophagia</taxon>
        <taxon>Chitinophagales</taxon>
        <taxon>Chitinophagaceae</taxon>
        <taxon>Terrimonas</taxon>
    </lineage>
</organism>
<keyword evidence="7" id="KW-0732">Signal</keyword>
<dbReference type="SUPFAM" id="SSF81296">
    <property type="entry name" value="E set domains"/>
    <property type="match status" value="1"/>
</dbReference>
<keyword evidence="3 6" id="KW-0119">Carbohydrate metabolism</keyword>
<feature type="signal peptide" evidence="7">
    <location>
        <begin position="1"/>
        <end position="20"/>
    </location>
</feature>
<name>A0ABS9KPZ7_9BACT</name>
<evidence type="ECO:0000256" key="5">
    <source>
        <dbReference type="ARBA" id="ARBA00023326"/>
    </source>
</evidence>
<dbReference type="PANTHER" id="PTHR22298">
    <property type="entry name" value="ENDO-1,4-BETA-GLUCANASE"/>
    <property type="match status" value="1"/>
</dbReference>
<feature type="domain" description="Cellulase Ig-like" evidence="9">
    <location>
        <begin position="21"/>
        <end position="101"/>
    </location>
</feature>
<dbReference type="InterPro" id="IPR001701">
    <property type="entry name" value="Glyco_hydro_9"/>
</dbReference>
<keyword evidence="2 6" id="KW-0378">Hydrolase</keyword>
<evidence type="ECO:0000256" key="1">
    <source>
        <dbReference type="ARBA" id="ARBA00007072"/>
    </source>
</evidence>
<evidence type="ECO:0000259" key="8">
    <source>
        <dbReference type="Pfam" id="PF00759"/>
    </source>
</evidence>
<evidence type="ECO:0000313" key="10">
    <source>
        <dbReference type="EMBL" id="MCG2614384.1"/>
    </source>
</evidence>
<protein>
    <recommendedName>
        <fullName evidence="7">Endoglucanase</fullName>
        <ecNumber evidence="7">3.2.1.4</ecNumber>
    </recommendedName>
</protein>
<dbReference type="Pfam" id="PF02927">
    <property type="entry name" value="CelD_N"/>
    <property type="match status" value="1"/>
</dbReference>
<comment type="caution">
    <text evidence="10">The sequence shown here is derived from an EMBL/GenBank/DDBJ whole genome shotgun (WGS) entry which is preliminary data.</text>
</comment>
<dbReference type="CDD" id="cd02850">
    <property type="entry name" value="E_set_Cellulase_N"/>
    <property type="match status" value="1"/>
</dbReference>
<evidence type="ECO:0000256" key="3">
    <source>
        <dbReference type="ARBA" id="ARBA00023277"/>
    </source>
</evidence>
<dbReference type="PROSITE" id="PS00698">
    <property type="entry name" value="GH9_3"/>
    <property type="match status" value="1"/>
</dbReference>
<feature type="active site" evidence="6">
    <location>
        <position position="557"/>
    </location>
</feature>
<feature type="chain" id="PRO_5044954563" description="Endoglucanase" evidence="7">
    <location>
        <begin position="21"/>
        <end position="580"/>
    </location>
</feature>